<dbReference type="PROSITE" id="PS00211">
    <property type="entry name" value="ABC_TRANSPORTER_1"/>
    <property type="match status" value="1"/>
</dbReference>
<keyword evidence="3" id="KW-0547">Nucleotide-binding</keyword>
<dbReference type="Pfam" id="PF00005">
    <property type="entry name" value="ABC_tran"/>
    <property type="match status" value="1"/>
</dbReference>
<dbReference type="PANTHER" id="PTHR43776:SF7">
    <property type="entry name" value="D,D-DIPEPTIDE TRANSPORT ATP-BINDING PROTEIN DDPF-RELATED"/>
    <property type="match status" value="1"/>
</dbReference>
<evidence type="ECO:0000313" key="6">
    <source>
        <dbReference type="EMBL" id="MCI0125419.1"/>
    </source>
</evidence>
<dbReference type="InterPro" id="IPR017871">
    <property type="entry name" value="ABC_transporter-like_CS"/>
</dbReference>
<proteinExistence type="inferred from homology"/>
<protein>
    <submittedName>
        <fullName evidence="6">ABC transporter ATP-binding protein</fullName>
    </submittedName>
</protein>
<dbReference type="PROSITE" id="PS50893">
    <property type="entry name" value="ABC_TRANSPORTER_2"/>
    <property type="match status" value="1"/>
</dbReference>
<reference evidence="6" key="1">
    <citation type="submission" date="2022-03" db="EMBL/GenBank/DDBJ databases">
        <title>The complete genome sequence of a Methyloterrigena soli.</title>
        <authorList>
            <person name="Zi Z."/>
        </authorList>
    </citation>
    <scope>NUCLEOTIDE SEQUENCE</scope>
    <source>
        <strain evidence="6">M48</strain>
    </source>
</reference>
<dbReference type="GO" id="GO:0016887">
    <property type="term" value="F:ATP hydrolysis activity"/>
    <property type="evidence" value="ECO:0007669"/>
    <property type="project" value="InterPro"/>
</dbReference>
<evidence type="ECO:0000256" key="1">
    <source>
        <dbReference type="ARBA" id="ARBA00005417"/>
    </source>
</evidence>
<evidence type="ECO:0000256" key="3">
    <source>
        <dbReference type="ARBA" id="ARBA00022741"/>
    </source>
</evidence>
<gene>
    <name evidence="6" type="ORF">ML536_01110</name>
</gene>
<dbReference type="Proteomes" id="UP001156140">
    <property type="component" value="Unassembled WGS sequence"/>
</dbReference>
<dbReference type="InterPro" id="IPR050319">
    <property type="entry name" value="ABC_transp_ATP-bind"/>
</dbReference>
<organism evidence="6 7">
    <name type="scientific">Paradevosia shaoguanensis</name>
    <dbReference type="NCBI Taxonomy" id="1335043"/>
    <lineage>
        <taxon>Bacteria</taxon>
        <taxon>Pseudomonadati</taxon>
        <taxon>Pseudomonadota</taxon>
        <taxon>Alphaproteobacteria</taxon>
        <taxon>Hyphomicrobiales</taxon>
        <taxon>Devosiaceae</taxon>
        <taxon>Paradevosia</taxon>
    </lineage>
</organism>
<dbReference type="CDD" id="cd03257">
    <property type="entry name" value="ABC_NikE_OppD_transporters"/>
    <property type="match status" value="1"/>
</dbReference>
<dbReference type="SMART" id="SM00382">
    <property type="entry name" value="AAA"/>
    <property type="match status" value="1"/>
</dbReference>
<dbReference type="InterPro" id="IPR003593">
    <property type="entry name" value="AAA+_ATPase"/>
</dbReference>
<accession>A0AA41QIV4</accession>
<keyword evidence="4 6" id="KW-0067">ATP-binding</keyword>
<feature type="domain" description="ABC transporter" evidence="5">
    <location>
        <begin position="5"/>
        <end position="249"/>
    </location>
</feature>
<dbReference type="PANTHER" id="PTHR43776">
    <property type="entry name" value="TRANSPORT ATP-BINDING PROTEIN"/>
    <property type="match status" value="1"/>
</dbReference>
<evidence type="ECO:0000313" key="7">
    <source>
        <dbReference type="Proteomes" id="UP001156140"/>
    </source>
</evidence>
<evidence type="ECO:0000259" key="5">
    <source>
        <dbReference type="PROSITE" id="PS50893"/>
    </source>
</evidence>
<comment type="similarity">
    <text evidence="1">Belongs to the ABC transporter superfamily.</text>
</comment>
<comment type="caution">
    <text evidence="6">The sequence shown here is derived from an EMBL/GenBank/DDBJ whole genome shotgun (WGS) entry which is preliminary data.</text>
</comment>
<evidence type="ECO:0000256" key="2">
    <source>
        <dbReference type="ARBA" id="ARBA00022448"/>
    </source>
</evidence>
<dbReference type="Gene3D" id="3.40.50.300">
    <property type="entry name" value="P-loop containing nucleotide triphosphate hydrolases"/>
    <property type="match status" value="1"/>
</dbReference>
<evidence type="ECO:0000256" key="4">
    <source>
        <dbReference type="ARBA" id="ARBA00022840"/>
    </source>
</evidence>
<dbReference type="GO" id="GO:0055085">
    <property type="term" value="P:transmembrane transport"/>
    <property type="evidence" value="ECO:0007669"/>
    <property type="project" value="UniProtKB-ARBA"/>
</dbReference>
<dbReference type="AlphaFoldDB" id="A0AA41QIV4"/>
<dbReference type="RefSeq" id="WP_281734656.1">
    <property type="nucleotide sequence ID" value="NZ_JAKETQ010000001.1"/>
</dbReference>
<keyword evidence="7" id="KW-1185">Reference proteome</keyword>
<dbReference type="InterPro" id="IPR027417">
    <property type="entry name" value="P-loop_NTPase"/>
</dbReference>
<dbReference type="GO" id="GO:0005524">
    <property type="term" value="F:ATP binding"/>
    <property type="evidence" value="ECO:0007669"/>
    <property type="project" value="UniProtKB-KW"/>
</dbReference>
<sequence>MSLLVEAESLHFTYAQSLPWQKQAAEPSWIIDGVSLAVEAGTTLGVVGESGSGKSTLVRLLCGLLAPGKGEIRFGGRGTGEWLERDAREFRRRNQMVFQSPASSFDPRMSIFRSLQEPARAIERRVPSRQEVTGWLERVGLGPEVLDRYPHQLSGGQLQRLAVARALSLGPKLLYADEPTSALDVSVQAKVLNLLMDLGLTLVLVTHDLAVVGRICETMIVMKSGKIVETGATADVLANPRTDYTRKLIEAADATSLF</sequence>
<dbReference type="EMBL" id="JALAZD010000001">
    <property type="protein sequence ID" value="MCI0125419.1"/>
    <property type="molecule type" value="Genomic_DNA"/>
</dbReference>
<dbReference type="SUPFAM" id="SSF52540">
    <property type="entry name" value="P-loop containing nucleoside triphosphate hydrolases"/>
    <property type="match status" value="1"/>
</dbReference>
<keyword evidence="2" id="KW-0813">Transport</keyword>
<name>A0AA41QIV4_9HYPH</name>
<dbReference type="InterPro" id="IPR003439">
    <property type="entry name" value="ABC_transporter-like_ATP-bd"/>
</dbReference>